<dbReference type="AlphaFoldDB" id="F6BFB0"/>
<dbReference type="HOGENOM" id="CLU_2884509_0_0_9"/>
<evidence type="ECO:0000313" key="2">
    <source>
        <dbReference type="EMBL" id="AEF16188.1"/>
    </source>
</evidence>
<keyword evidence="3" id="KW-1185">Reference proteome</keyword>
<accession>F6BFB0</accession>
<proteinExistence type="predicted"/>
<feature type="transmembrane region" description="Helical" evidence="1">
    <location>
        <begin position="12"/>
        <end position="31"/>
    </location>
</feature>
<sequence>MNKKLVTKESIFISLAVLLIAVIAIMSLTGLQDKNKNDEIIKIKQTSCFDSITINENYHVRQQ</sequence>
<gene>
    <name evidence="2" type="ordered locus">Thexy_0127</name>
</gene>
<evidence type="ECO:0000256" key="1">
    <source>
        <dbReference type="SAM" id="Phobius"/>
    </source>
</evidence>
<dbReference type="EMBL" id="CP002739">
    <property type="protein sequence ID" value="AEF16188.1"/>
    <property type="molecule type" value="Genomic_DNA"/>
</dbReference>
<dbReference type="KEGG" id="txy:Thexy_0127"/>
<evidence type="ECO:0000313" key="3">
    <source>
        <dbReference type="Proteomes" id="UP000007239"/>
    </source>
</evidence>
<dbReference type="Proteomes" id="UP000007239">
    <property type="component" value="Chromosome"/>
</dbReference>
<dbReference type="RefSeq" id="WP_013786950.1">
    <property type="nucleotide sequence ID" value="NC_015555.1"/>
</dbReference>
<keyword evidence="1" id="KW-0472">Membrane</keyword>
<name>F6BFB0_THEXL</name>
<reference evidence="2" key="1">
    <citation type="submission" date="2011-05" db="EMBL/GenBank/DDBJ databases">
        <title>Complete sequence of Thermoanaerobacterium xylanolyticum LX-11.</title>
        <authorList>
            <consortium name="US DOE Joint Genome Institute"/>
            <person name="Lucas S."/>
            <person name="Han J."/>
            <person name="Lapidus A."/>
            <person name="Cheng J.-F."/>
            <person name="Goodwin L."/>
            <person name="Pitluck S."/>
            <person name="Peters L."/>
            <person name="Mikhailova N."/>
            <person name="Lu M."/>
            <person name="Han C."/>
            <person name="Tapia R."/>
            <person name="Land M."/>
            <person name="Hauser L."/>
            <person name="Kyrpides N."/>
            <person name="Ivanova N."/>
            <person name="Pagani I."/>
            <person name="Hemme C."/>
            <person name="Woyke T."/>
        </authorList>
    </citation>
    <scope>NUCLEOTIDE SEQUENCE</scope>
    <source>
        <strain evidence="2">LX-11</strain>
    </source>
</reference>
<organism evidence="2 3">
    <name type="scientific">Thermoanaerobacterium xylanolyticum (strain ATCC 49914 / DSM 7097 / LX-11)</name>
    <dbReference type="NCBI Taxonomy" id="858215"/>
    <lineage>
        <taxon>Bacteria</taxon>
        <taxon>Bacillati</taxon>
        <taxon>Bacillota</taxon>
        <taxon>Clostridia</taxon>
        <taxon>Thermoanaerobacterales</taxon>
        <taxon>Thermoanaerobacteraceae</taxon>
        <taxon>Thermoanaerobacterium</taxon>
    </lineage>
</organism>
<keyword evidence="1" id="KW-0812">Transmembrane</keyword>
<dbReference type="STRING" id="858215.Thexy_0127"/>
<protein>
    <submittedName>
        <fullName evidence="2">Uncharacterized protein</fullName>
    </submittedName>
</protein>
<keyword evidence="1" id="KW-1133">Transmembrane helix</keyword>